<feature type="region of interest" description="Disordered" evidence="3">
    <location>
        <begin position="164"/>
        <end position="190"/>
    </location>
</feature>
<dbReference type="InterPro" id="IPR052240">
    <property type="entry name" value="SAP_domain_ribonucleoprotein"/>
</dbReference>
<evidence type="ECO:0000313" key="6">
    <source>
        <dbReference type="Proteomes" id="UP000789831"/>
    </source>
</evidence>
<dbReference type="InterPro" id="IPR003034">
    <property type="entry name" value="SAP_dom"/>
</dbReference>
<protein>
    <submittedName>
        <fullName evidence="5">8964_t:CDS:1</fullName>
    </submittedName>
</protein>
<comment type="similarity">
    <text evidence="2">Belongs to the SAP domain-containing ribonucleoprotein family.</text>
</comment>
<dbReference type="GO" id="GO:0016973">
    <property type="term" value="P:poly(A)+ mRNA export from nucleus"/>
    <property type="evidence" value="ECO:0007669"/>
    <property type="project" value="TreeGrafter"/>
</dbReference>
<feature type="compositionally biased region" description="Low complexity" evidence="3">
    <location>
        <begin position="401"/>
        <end position="420"/>
    </location>
</feature>
<dbReference type="GO" id="GO:0005634">
    <property type="term" value="C:nucleus"/>
    <property type="evidence" value="ECO:0007669"/>
    <property type="project" value="TreeGrafter"/>
</dbReference>
<evidence type="ECO:0000259" key="4">
    <source>
        <dbReference type="PROSITE" id="PS50800"/>
    </source>
</evidence>
<feature type="compositionally biased region" description="Polar residues" evidence="3">
    <location>
        <begin position="224"/>
        <end position="245"/>
    </location>
</feature>
<dbReference type="PANTHER" id="PTHR46551:SF1">
    <property type="entry name" value="SAP DOMAIN-CONTAINING RIBONUCLEOPROTEIN"/>
    <property type="match status" value="1"/>
</dbReference>
<dbReference type="InterPro" id="IPR036361">
    <property type="entry name" value="SAP_dom_sf"/>
</dbReference>
<proteinExistence type="inferred from homology"/>
<reference evidence="5" key="1">
    <citation type="submission" date="2021-06" db="EMBL/GenBank/DDBJ databases">
        <authorList>
            <person name="Kallberg Y."/>
            <person name="Tangrot J."/>
            <person name="Rosling A."/>
        </authorList>
    </citation>
    <scope>NUCLEOTIDE SEQUENCE</scope>
    <source>
        <strain evidence="5">MT106</strain>
    </source>
</reference>
<keyword evidence="6" id="KW-1185">Reference proteome</keyword>
<keyword evidence="1" id="KW-0597">Phosphoprotein</keyword>
<sequence length="459" mass="50453">MSSAEAKLRSLKVPELKELLNKKGLPVSGKKEDLINRLLTFEVGEKVTTTTTTTDSSNISSHNNNSTGRNTGNNSININTKTQNNSGIISNGDNNASGVAGDNDTKTGDTDLFEKDIVNSPGDPNSALDTDFDWDDIKLTTDEFNDVVKDAELDSLHSLSSPIERTTDKSKMDNTLDKKPGTTSTITNTSTSIADSQRAFTSTTEPEIVVKPTGFKCKKITFNAPSQPQQSIPALNQSNDSNISSELEKRKKRAERFGVTLNETDKKLERAVKFGLQMSSPVDSPLKAERPIPQKKTATDDDEKLRQRTEKFNLTNVAADSSSSNDAWTTPERRNSVNSLNEEERKRIRAQRFSSSSTTTTTASIITDEEEKKRKRAEKFGLPVIDTEEEKRKKRAEKFATESANNTSSSPNVTTSSAISAPGGSNSASSLSEEDKKRKRAERFNKSPTDEPQNKKIKT</sequence>
<gene>
    <name evidence="5" type="ORF">AGERDE_LOCUS3079</name>
</gene>
<dbReference type="Gene3D" id="1.10.720.30">
    <property type="entry name" value="SAP domain"/>
    <property type="match status" value="1"/>
</dbReference>
<accession>A0A9N8W5G0</accession>
<dbReference type="EMBL" id="CAJVPL010000279">
    <property type="protein sequence ID" value="CAG8477952.1"/>
    <property type="molecule type" value="Genomic_DNA"/>
</dbReference>
<feature type="compositionally biased region" description="Polar residues" evidence="3">
    <location>
        <begin position="312"/>
        <end position="328"/>
    </location>
</feature>
<comment type="caution">
    <text evidence="5">The sequence shown here is derived from an EMBL/GenBank/DDBJ whole genome shotgun (WGS) entry which is preliminary data.</text>
</comment>
<evidence type="ECO:0000256" key="2">
    <source>
        <dbReference type="ARBA" id="ARBA00046328"/>
    </source>
</evidence>
<evidence type="ECO:0000313" key="5">
    <source>
        <dbReference type="EMBL" id="CAG8477952.1"/>
    </source>
</evidence>
<feature type="compositionally biased region" description="Low complexity" evidence="3">
    <location>
        <begin position="49"/>
        <end position="98"/>
    </location>
</feature>
<feature type="region of interest" description="Disordered" evidence="3">
    <location>
        <begin position="49"/>
        <end position="129"/>
    </location>
</feature>
<dbReference type="PANTHER" id="PTHR46551">
    <property type="entry name" value="SAP DOMAIN-CONTAINING RIBONUCLEOPROTEIN"/>
    <property type="match status" value="1"/>
</dbReference>
<dbReference type="InterPro" id="IPR040746">
    <property type="entry name" value="THO1_MOS11_C"/>
</dbReference>
<evidence type="ECO:0000256" key="3">
    <source>
        <dbReference type="SAM" id="MobiDB-lite"/>
    </source>
</evidence>
<dbReference type="SUPFAM" id="SSF68906">
    <property type="entry name" value="SAP domain"/>
    <property type="match status" value="1"/>
</dbReference>
<organism evidence="5 6">
    <name type="scientific">Ambispora gerdemannii</name>
    <dbReference type="NCBI Taxonomy" id="144530"/>
    <lineage>
        <taxon>Eukaryota</taxon>
        <taxon>Fungi</taxon>
        <taxon>Fungi incertae sedis</taxon>
        <taxon>Mucoromycota</taxon>
        <taxon>Glomeromycotina</taxon>
        <taxon>Glomeromycetes</taxon>
        <taxon>Archaeosporales</taxon>
        <taxon>Ambisporaceae</taxon>
        <taxon>Ambispora</taxon>
    </lineage>
</organism>
<dbReference type="OrthoDB" id="445357at2759"/>
<dbReference type="PROSITE" id="PS50800">
    <property type="entry name" value="SAP"/>
    <property type="match status" value="1"/>
</dbReference>
<feature type="domain" description="SAP" evidence="4">
    <location>
        <begin position="8"/>
        <end position="42"/>
    </location>
</feature>
<name>A0A9N8W5G0_9GLOM</name>
<feature type="region of interest" description="Disordered" evidence="3">
    <location>
        <begin position="224"/>
        <end position="252"/>
    </location>
</feature>
<feature type="region of interest" description="Disordered" evidence="3">
    <location>
        <begin position="279"/>
        <end position="459"/>
    </location>
</feature>
<feature type="compositionally biased region" description="Basic and acidic residues" evidence="3">
    <location>
        <begin position="165"/>
        <end position="180"/>
    </location>
</feature>
<feature type="compositionally biased region" description="Low complexity" evidence="3">
    <location>
        <begin position="354"/>
        <end position="366"/>
    </location>
</feature>
<dbReference type="AlphaFoldDB" id="A0A9N8W5G0"/>
<feature type="compositionally biased region" description="Basic and acidic residues" evidence="3">
    <location>
        <begin position="442"/>
        <end position="459"/>
    </location>
</feature>
<dbReference type="SMART" id="SM00513">
    <property type="entry name" value="SAP"/>
    <property type="match status" value="1"/>
</dbReference>
<dbReference type="Pfam" id="PF02037">
    <property type="entry name" value="SAP"/>
    <property type="match status" value="1"/>
</dbReference>
<feature type="compositionally biased region" description="Basic and acidic residues" evidence="3">
    <location>
        <begin position="103"/>
        <end position="117"/>
    </location>
</feature>
<evidence type="ECO:0000256" key="1">
    <source>
        <dbReference type="ARBA" id="ARBA00022553"/>
    </source>
</evidence>
<dbReference type="Pfam" id="PF18592">
    <property type="entry name" value="Tho1_MOS11_C"/>
    <property type="match status" value="1"/>
</dbReference>
<feature type="compositionally biased region" description="Basic and acidic residues" evidence="3">
    <location>
        <begin position="286"/>
        <end position="311"/>
    </location>
</feature>
<dbReference type="Proteomes" id="UP000789831">
    <property type="component" value="Unassembled WGS sequence"/>
</dbReference>